<reference evidence="10" key="2">
    <citation type="submission" date="2022-01" db="EMBL/GenBank/DDBJ databases">
        <authorList>
            <person name="Yamashiro T."/>
            <person name="Shiraishi A."/>
            <person name="Satake H."/>
            <person name="Nakayama K."/>
        </authorList>
    </citation>
    <scope>NUCLEOTIDE SEQUENCE</scope>
</reference>
<dbReference type="Gene3D" id="3.30.70.270">
    <property type="match status" value="1"/>
</dbReference>
<accession>A0ABQ4ZGH6</accession>
<organism evidence="10 11">
    <name type="scientific">Tanacetum coccineum</name>
    <dbReference type="NCBI Taxonomy" id="301880"/>
    <lineage>
        <taxon>Eukaryota</taxon>
        <taxon>Viridiplantae</taxon>
        <taxon>Streptophyta</taxon>
        <taxon>Embryophyta</taxon>
        <taxon>Tracheophyta</taxon>
        <taxon>Spermatophyta</taxon>
        <taxon>Magnoliopsida</taxon>
        <taxon>eudicotyledons</taxon>
        <taxon>Gunneridae</taxon>
        <taxon>Pentapetalae</taxon>
        <taxon>asterids</taxon>
        <taxon>campanulids</taxon>
        <taxon>Asterales</taxon>
        <taxon>Asteraceae</taxon>
        <taxon>Asteroideae</taxon>
        <taxon>Anthemideae</taxon>
        <taxon>Anthemidinae</taxon>
        <taxon>Tanacetum</taxon>
    </lineage>
</organism>
<dbReference type="CDD" id="cd01647">
    <property type="entry name" value="RT_LTR"/>
    <property type="match status" value="1"/>
</dbReference>
<dbReference type="InterPro" id="IPR053134">
    <property type="entry name" value="RNA-dir_DNA_polymerase"/>
</dbReference>
<evidence type="ECO:0000313" key="10">
    <source>
        <dbReference type="EMBL" id="GJS87938.1"/>
    </source>
</evidence>
<dbReference type="PANTHER" id="PTHR24559:SF427">
    <property type="entry name" value="RNA-DIRECTED DNA POLYMERASE"/>
    <property type="match status" value="1"/>
</dbReference>
<dbReference type="GO" id="GO:0003964">
    <property type="term" value="F:RNA-directed DNA polymerase activity"/>
    <property type="evidence" value="ECO:0007669"/>
    <property type="project" value="UniProtKB-KW"/>
</dbReference>
<comment type="caution">
    <text evidence="10">The sequence shown here is derived from an EMBL/GenBank/DDBJ whole genome shotgun (WGS) entry which is preliminary data.</text>
</comment>
<keyword evidence="6 10" id="KW-0695">RNA-directed DNA polymerase</keyword>
<feature type="region of interest" description="Disordered" evidence="7">
    <location>
        <begin position="343"/>
        <end position="363"/>
    </location>
</feature>
<reference evidence="10" key="1">
    <citation type="journal article" date="2022" name="Int. J. Mol. Sci.">
        <title>Draft Genome of Tanacetum Coccineum: Genomic Comparison of Closely Related Tanacetum-Family Plants.</title>
        <authorList>
            <person name="Yamashiro T."/>
            <person name="Shiraishi A."/>
            <person name="Nakayama K."/>
            <person name="Satake H."/>
        </authorList>
    </citation>
    <scope>NUCLEOTIDE SEQUENCE</scope>
</reference>
<sequence>MKELSDQLQELSDKGFIRPSSSPWGALVLFVKKKDGSFQMCIDYRELNKLTVKNRYPLPRIDDLFDQFKGLSDYSKINLRSGYHKLRVRKEDVPKTTFRTRYGHYEFQVMSFGLTNVPTIFMDLMNRVCKPYWDKFMIVFIDDILIYSKTKQKHKEHLKLILELLKKEEFAPILALPERVKNFIVYCNASHKGLGDILMQNEKVIAYASRQLKYHEKNYTTHDLDSLVGIAQMIYDSWKSFSFGEGKKANYSGDAFLSRKEQIKPLRVRALAMTTGLDIPKQILEAQTEARKPENLGSEDVGDFSTYESNWWNVSKRPHSGALIMKIFLKTINVLKTNTPYPSQEDPAYHVPVHSPTQRHKRIKDSIRRIQTQKKMGKMEVGEKEWRGCLGGGMGSDS</sequence>
<evidence type="ECO:0000256" key="5">
    <source>
        <dbReference type="ARBA" id="ARBA00022801"/>
    </source>
</evidence>
<dbReference type="Gene3D" id="3.10.10.10">
    <property type="entry name" value="HIV Type 1 Reverse Transcriptase, subunit A, domain 1"/>
    <property type="match status" value="1"/>
</dbReference>
<evidence type="ECO:0000259" key="8">
    <source>
        <dbReference type="Pfam" id="PF00078"/>
    </source>
</evidence>
<dbReference type="EMBL" id="BQNB010011236">
    <property type="protein sequence ID" value="GJS87938.1"/>
    <property type="molecule type" value="Genomic_DNA"/>
</dbReference>
<keyword evidence="3" id="KW-0540">Nuclease</keyword>
<dbReference type="InterPro" id="IPR043502">
    <property type="entry name" value="DNA/RNA_pol_sf"/>
</dbReference>
<evidence type="ECO:0000256" key="4">
    <source>
        <dbReference type="ARBA" id="ARBA00022759"/>
    </source>
</evidence>
<dbReference type="Pfam" id="PF00078">
    <property type="entry name" value="RVT_1"/>
    <property type="match status" value="1"/>
</dbReference>
<name>A0ABQ4ZGH6_9ASTR</name>
<protein>
    <submittedName>
        <fullName evidence="10">Reverse transcriptase domain-containing protein</fullName>
    </submittedName>
</protein>
<feature type="domain" description="Reverse transcriptase" evidence="8">
    <location>
        <begin position="31"/>
        <end position="169"/>
    </location>
</feature>
<evidence type="ECO:0000256" key="7">
    <source>
        <dbReference type="SAM" id="MobiDB-lite"/>
    </source>
</evidence>
<keyword evidence="1" id="KW-0808">Transferase</keyword>
<evidence type="ECO:0000313" key="11">
    <source>
        <dbReference type="Proteomes" id="UP001151760"/>
    </source>
</evidence>
<evidence type="ECO:0000256" key="2">
    <source>
        <dbReference type="ARBA" id="ARBA00022695"/>
    </source>
</evidence>
<dbReference type="InterPro" id="IPR041373">
    <property type="entry name" value="RT_RNaseH"/>
</dbReference>
<dbReference type="Proteomes" id="UP001151760">
    <property type="component" value="Unassembled WGS sequence"/>
</dbReference>
<proteinExistence type="predicted"/>
<gene>
    <name evidence="10" type="ORF">Tco_0770574</name>
</gene>
<dbReference type="InterPro" id="IPR043128">
    <property type="entry name" value="Rev_trsase/Diguanyl_cyclase"/>
</dbReference>
<evidence type="ECO:0000259" key="9">
    <source>
        <dbReference type="Pfam" id="PF17917"/>
    </source>
</evidence>
<dbReference type="Pfam" id="PF17917">
    <property type="entry name" value="RT_RNaseH"/>
    <property type="match status" value="1"/>
</dbReference>
<evidence type="ECO:0000256" key="1">
    <source>
        <dbReference type="ARBA" id="ARBA00022679"/>
    </source>
</evidence>
<feature type="domain" description="Reverse transcriptase RNase H-like" evidence="9">
    <location>
        <begin position="181"/>
        <end position="226"/>
    </location>
</feature>
<keyword evidence="2" id="KW-0548">Nucleotidyltransferase</keyword>
<dbReference type="PANTHER" id="PTHR24559">
    <property type="entry name" value="TRANSPOSON TY3-I GAG-POL POLYPROTEIN"/>
    <property type="match status" value="1"/>
</dbReference>
<dbReference type="InterPro" id="IPR000477">
    <property type="entry name" value="RT_dom"/>
</dbReference>
<evidence type="ECO:0000256" key="6">
    <source>
        <dbReference type="ARBA" id="ARBA00022918"/>
    </source>
</evidence>
<evidence type="ECO:0000256" key="3">
    <source>
        <dbReference type="ARBA" id="ARBA00022722"/>
    </source>
</evidence>
<dbReference type="SUPFAM" id="SSF56672">
    <property type="entry name" value="DNA/RNA polymerases"/>
    <property type="match status" value="1"/>
</dbReference>
<keyword evidence="4" id="KW-0255">Endonuclease</keyword>
<keyword evidence="11" id="KW-1185">Reference proteome</keyword>
<keyword evidence="5" id="KW-0378">Hydrolase</keyword>